<dbReference type="GO" id="GO:0016787">
    <property type="term" value="F:hydrolase activity"/>
    <property type="evidence" value="ECO:0007669"/>
    <property type="project" value="UniProtKB-KW"/>
</dbReference>
<name>A0A0D7ANY5_9AGAR</name>
<evidence type="ECO:0000259" key="2">
    <source>
        <dbReference type="Pfam" id="PF16862"/>
    </source>
</evidence>
<protein>
    <submittedName>
        <fullName evidence="3">Glycoside hydrolase family 79 protein</fullName>
    </submittedName>
</protein>
<dbReference type="EMBL" id="KN881606">
    <property type="protein sequence ID" value="KIY53575.1"/>
    <property type="molecule type" value="Genomic_DNA"/>
</dbReference>
<keyword evidence="4" id="KW-1185">Reference proteome</keyword>
<dbReference type="OrthoDB" id="2796951at2759"/>
<dbReference type="AlphaFoldDB" id="A0A0D7ANY5"/>
<feature type="domain" description="Beta-glucuronidase C-terminal" evidence="2">
    <location>
        <begin position="462"/>
        <end position="566"/>
    </location>
</feature>
<dbReference type="PANTHER" id="PTHR36183">
    <property type="entry name" value="BETA-GLUCURONIDASE"/>
    <property type="match status" value="1"/>
</dbReference>
<dbReference type="PANTHER" id="PTHR36183:SF2">
    <property type="entry name" value="BETA-GLUCURONIDASE C-TERMINAL DOMAIN-CONTAINING PROTEIN"/>
    <property type="match status" value="1"/>
</dbReference>
<accession>A0A0D7ANY5</accession>
<dbReference type="Gene3D" id="3.20.20.80">
    <property type="entry name" value="Glycosidases"/>
    <property type="match status" value="1"/>
</dbReference>
<evidence type="ECO:0000256" key="1">
    <source>
        <dbReference type="SAM" id="SignalP"/>
    </source>
</evidence>
<feature type="signal peptide" evidence="1">
    <location>
        <begin position="1"/>
        <end position="20"/>
    </location>
</feature>
<dbReference type="InterPro" id="IPR017853">
    <property type="entry name" value="GH"/>
</dbReference>
<dbReference type="InterPro" id="IPR031728">
    <property type="entry name" value="GlcAase_C"/>
</dbReference>
<organism evidence="3 4">
    <name type="scientific">Fistulina hepatica ATCC 64428</name>
    <dbReference type="NCBI Taxonomy" id="1128425"/>
    <lineage>
        <taxon>Eukaryota</taxon>
        <taxon>Fungi</taxon>
        <taxon>Dikarya</taxon>
        <taxon>Basidiomycota</taxon>
        <taxon>Agaricomycotina</taxon>
        <taxon>Agaricomycetes</taxon>
        <taxon>Agaricomycetidae</taxon>
        <taxon>Agaricales</taxon>
        <taxon>Fistulinaceae</taxon>
        <taxon>Fistulina</taxon>
    </lineage>
</organism>
<feature type="chain" id="PRO_5002316340" evidence="1">
    <location>
        <begin position="21"/>
        <end position="659"/>
    </location>
</feature>
<dbReference type="Proteomes" id="UP000054144">
    <property type="component" value="Unassembled WGS sequence"/>
</dbReference>
<proteinExistence type="predicted"/>
<evidence type="ECO:0000313" key="3">
    <source>
        <dbReference type="EMBL" id="KIY53575.1"/>
    </source>
</evidence>
<gene>
    <name evidence="3" type="ORF">FISHEDRAFT_68789</name>
</gene>
<dbReference type="SUPFAM" id="SSF51445">
    <property type="entry name" value="(Trans)glycosidases"/>
    <property type="match status" value="1"/>
</dbReference>
<reference evidence="3 4" key="1">
    <citation type="journal article" date="2015" name="Fungal Genet. Biol.">
        <title>Evolution of novel wood decay mechanisms in Agaricales revealed by the genome sequences of Fistulina hepatica and Cylindrobasidium torrendii.</title>
        <authorList>
            <person name="Floudas D."/>
            <person name="Held B.W."/>
            <person name="Riley R."/>
            <person name="Nagy L.G."/>
            <person name="Koehler G."/>
            <person name="Ransdell A.S."/>
            <person name="Younus H."/>
            <person name="Chow J."/>
            <person name="Chiniquy J."/>
            <person name="Lipzen A."/>
            <person name="Tritt A."/>
            <person name="Sun H."/>
            <person name="Haridas S."/>
            <person name="LaButti K."/>
            <person name="Ohm R.A."/>
            <person name="Kues U."/>
            <person name="Blanchette R.A."/>
            <person name="Grigoriev I.V."/>
            <person name="Minto R.E."/>
            <person name="Hibbett D.S."/>
        </authorList>
    </citation>
    <scope>NUCLEOTIDE SEQUENCE [LARGE SCALE GENOMIC DNA]</scope>
    <source>
        <strain evidence="3 4">ATCC 64428</strain>
    </source>
</reference>
<dbReference type="Pfam" id="PF16862">
    <property type="entry name" value="Glyco_hydro_79C"/>
    <property type="match status" value="1"/>
</dbReference>
<evidence type="ECO:0000313" key="4">
    <source>
        <dbReference type="Proteomes" id="UP000054144"/>
    </source>
</evidence>
<keyword evidence="3" id="KW-0378">Hydrolase</keyword>
<keyword evidence="1" id="KW-0732">Signal</keyword>
<dbReference type="InterPro" id="IPR052974">
    <property type="entry name" value="GH79_Enzymes"/>
</dbReference>
<sequence>MRLSFFALLLSCTGFRQAIAVTVYGQTPLGQTASGTSSATASAQTTYAAYNDTLIAPPSVPHPGPATAFTLNIQYTNTSVSGLGVPVHGSFWGFSIEMSVMNQVVGHNSTNLQPPFLNLISNLVQRGGTVYIRSGGNTQDYAYMVSELPNYRCISKQGQSTENPTDTPAVIYTEDFFYMLANVSSLVDVKWFLGIPFNDTDWRLAIAEYGEVILGDHLVGFQAGNEPDLYVGHGHRPQGWGPANYTQEFGELISALEDVPTLSVQHRLVGPSIATGDWTPEDVWNTGFQTKYRNYLYALAVEHYPDDNCAAMYGTDAAARIPEEIFHNYLNHTAPISFLSLYMNSSALAQSLGLPFYMLETNTASCGGFYGVSDSFGAALWALDLGLQMAYSNFTGGLLHVGGQNVFYNPFTPPPASMSAYSEFTVGTVFYSTVILAETLGSSGTAQVYDLLGNNASIYTPQYAIYEQGTLAKVVLFNYITDSSGASDYVATISPQGSNVPSSVRVKYFSSASVSNKQDVTWAGQSFGAALEVDGILRGDLNITQIPCDTTANTCAIPVHAPAFALVFMTDSGDDYLTDEKSLSALSTFATSVTTDARNTATVAEEVLATSNGMTGKDFEFDASTSEGSVSSGGVESTSTVGRIGAWVVGLSVVIVLCT</sequence>